<accession>A0A2W5MZC2</accession>
<dbReference type="EMBL" id="QFQB01000116">
    <property type="protein sequence ID" value="PZQ43995.1"/>
    <property type="molecule type" value="Genomic_DNA"/>
</dbReference>
<feature type="non-terminal residue" evidence="1">
    <location>
        <position position="90"/>
    </location>
</feature>
<sequence length="90" mass="9923">MRQALPLPRPRKRKSATQTPLMFASVQNRGYAATGGGTTRTNFTFYMPHILGADMKTLCLGAMNWYMTISAQANTGNDFTYDEISIIANG</sequence>
<comment type="caution">
    <text evidence="1">The sequence shown here is derived from an EMBL/GenBank/DDBJ whole genome shotgun (WGS) entry which is preliminary data.</text>
</comment>
<reference evidence="1 2" key="1">
    <citation type="submission" date="2017-08" db="EMBL/GenBank/DDBJ databases">
        <title>Infants hospitalized years apart are colonized by the same room-sourced microbial strains.</title>
        <authorList>
            <person name="Brooks B."/>
            <person name="Olm M.R."/>
            <person name="Firek B.A."/>
            <person name="Baker R."/>
            <person name="Thomas B.C."/>
            <person name="Morowitz M.J."/>
            <person name="Banfield J.F."/>
        </authorList>
    </citation>
    <scope>NUCLEOTIDE SEQUENCE [LARGE SCALE GENOMIC DNA]</scope>
    <source>
        <strain evidence="1">S2_005_002_R2_29</strain>
    </source>
</reference>
<protein>
    <submittedName>
        <fullName evidence="1">Uncharacterized protein</fullName>
    </submittedName>
</protein>
<organism evidence="1 2">
    <name type="scientific">Micavibrio aeruginosavorus</name>
    <dbReference type="NCBI Taxonomy" id="349221"/>
    <lineage>
        <taxon>Bacteria</taxon>
        <taxon>Pseudomonadati</taxon>
        <taxon>Bdellovibrionota</taxon>
        <taxon>Bdellovibrionia</taxon>
        <taxon>Bdellovibrionales</taxon>
        <taxon>Pseudobdellovibrionaceae</taxon>
        <taxon>Micavibrio</taxon>
    </lineage>
</organism>
<dbReference type="Proteomes" id="UP000249417">
    <property type="component" value="Unassembled WGS sequence"/>
</dbReference>
<gene>
    <name evidence="1" type="ORF">DI551_11000</name>
</gene>
<dbReference type="AlphaFoldDB" id="A0A2W5MZC2"/>
<evidence type="ECO:0000313" key="2">
    <source>
        <dbReference type="Proteomes" id="UP000249417"/>
    </source>
</evidence>
<evidence type="ECO:0000313" key="1">
    <source>
        <dbReference type="EMBL" id="PZQ43995.1"/>
    </source>
</evidence>
<proteinExistence type="predicted"/>
<name>A0A2W5MZC2_9BACT</name>